<dbReference type="Proteomes" id="UP000464658">
    <property type="component" value="Chromosome"/>
</dbReference>
<evidence type="ECO:0000313" key="1">
    <source>
        <dbReference type="EMBL" id="BBP91030.1"/>
    </source>
</evidence>
<organism evidence="1 2">
    <name type="scientific">Bacillus safensis</name>
    <dbReference type="NCBI Taxonomy" id="561879"/>
    <lineage>
        <taxon>Bacteria</taxon>
        <taxon>Bacillati</taxon>
        <taxon>Bacillota</taxon>
        <taxon>Bacilli</taxon>
        <taxon>Bacillales</taxon>
        <taxon>Bacillaceae</taxon>
        <taxon>Bacillus</taxon>
    </lineage>
</organism>
<reference evidence="1 2" key="1">
    <citation type="submission" date="2019-12" db="EMBL/GenBank/DDBJ databases">
        <title>Full genome sequence of a Bacillus safensis strain isolated from commercially available natto in Indonesia.</title>
        <authorList>
            <person name="Yoshida M."/>
            <person name="Uomi M."/>
            <person name="Waturangi D."/>
            <person name="Ekaputri J.J."/>
            <person name="Setiamarga D.H.E."/>
        </authorList>
    </citation>
    <scope>NUCLEOTIDE SEQUENCE [LARGE SCALE GENOMIC DNA]</scope>
    <source>
        <strain evidence="1 2">IDN1</strain>
    </source>
</reference>
<dbReference type="Gene3D" id="3.30.420.40">
    <property type="match status" value="1"/>
</dbReference>
<evidence type="ECO:0008006" key="3">
    <source>
        <dbReference type="Google" id="ProtNLM"/>
    </source>
</evidence>
<dbReference type="EMBL" id="AP021906">
    <property type="protein sequence ID" value="BBP91030.1"/>
    <property type="molecule type" value="Genomic_DNA"/>
</dbReference>
<proteinExistence type="predicted"/>
<evidence type="ECO:0000313" key="2">
    <source>
        <dbReference type="Proteomes" id="UP000464658"/>
    </source>
</evidence>
<name>A0A5S9MBY7_BACIA</name>
<sequence>MGDYLKHRSLDKKKMVAAALNTPVSVVSTAGEGGAFGMAVLASYMVHHQQQTLAEFLTHRVFAHTSEELMEPDPLDVKGFDEFFKALSKWACD</sequence>
<accession>A0A5S9MBY7</accession>
<protein>
    <recommendedName>
        <fullName evidence="3">Carbohydrate kinase FGGY C-terminal domain-containing protein</fullName>
    </recommendedName>
</protein>
<gene>
    <name evidence="1" type="ORF">BsIDN1_46480</name>
</gene>
<dbReference type="AlphaFoldDB" id="A0A5S9MBY7"/>